<evidence type="ECO:0000256" key="3">
    <source>
        <dbReference type="ARBA" id="ARBA00009295"/>
    </source>
</evidence>
<dbReference type="EMBL" id="JARYMX010000002">
    <property type="protein sequence ID" value="KAJ9559799.1"/>
    <property type="molecule type" value="Genomic_DNA"/>
</dbReference>
<reference evidence="14" key="1">
    <citation type="submission" date="2023-03" db="EMBL/GenBank/DDBJ databases">
        <title>Chromosome-scale reference genome and RAD-based genetic map of yellow starthistle (Centaurea solstitialis) reveal putative structural variation and QTLs associated with invader traits.</title>
        <authorList>
            <person name="Reatini B."/>
            <person name="Cang F.A."/>
            <person name="Jiang Q."/>
            <person name="Mckibben M.T.W."/>
            <person name="Barker M.S."/>
            <person name="Rieseberg L.H."/>
            <person name="Dlugosch K.M."/>
        </authorList>
    </citation>
    <scope>NUCLEOTIDE SEQUENCE</scope>
    <source>
        <strain evidence="14">CAN-66</strain>
        <tissue evidence="14">Leaf</tissue>
    </source>
</reference>
<dbReference type="GO" id="GO:0042761">
    <property type="term" value="P:very long-chain fatty acid biosynthetic process"/>
    <property type="evidence" value="ECO:0007669"/>
    <property type="project" value="TreeGrafter"/>
</dbReference>
<keyword evidence="11" id="KW-0444">Lipid biosynthesis</keyword>
<dbReference type="GO" id="GO:0005789">
    <property type="term" value="C:endoplasmic reticulum membrane"/>
    <property type="evidence" value="ECO:0007669"/>
    <property type="project" value="TreeGrafter"/>
</dbReference>
<dbReference type="Pfam" id="PF00487">
    <property type="entry name" value="FA_desaturase"/>
    <property type="match status" value="1"/>
</dbReference>
<dbReference type="PANTHER" id="PTHR11351:SF87">
    <property type="entry name" value="LIPID DESATURASE ADS3.2, CHLOROPLASTIC-RELATED"/>
    <property type="match status" value="1"/>
</dbReference>
<sequence>MHALMHTTNPKKNSYSIHNSKMKKLVSISNGTKEFEYKKILLSNVMITRKRNLFWGRKWRTLDIKMALWFLAIHLLALFAPLTFSWNALWAAFCIYVLFGTCGITITYHRVLAHRSLKLSKWLEYMFAYFGVLSFQRDPIYWVSIHRYHHQYVESEKDPHSPTFGFWFSHMGWLFDSGYIIEKYQERKNVEDLKSQVFYKFIQRTYVLHLFAFATVIYALGGFTYIVWIMGVGGVWSYHSTFLVNSACHIWGNQIWDTNDLSKNNWWVALVSFGEGWHNNHHAFEYSARLGLEWWQIDLGWYVVKFLKAIGLATNVKVPTEEQKLKKSCGSHYKFK</sequence>
<dbReference type="Proteomes" id="UP001172457">
    <property type="component" value="Chromosome 2"/>
</dbReference>
<keyword evidence="15" id="KW-1185">Reference proteome</keyword>
<dbReference type="PRINTS" id="PR00075">
    <property type="entry name" value="FACDDSATRASE"/>
</dbReference>
<accession>A0AA38TF39</accession>
<dbReference type="AlphaFoldDB" id="A0AA38TF39"/>
<evidence type="ECO:0000256" key="9">
    <source>
        <dbReference type="ARBA" id="ARBA00023098"/>
    </source>
</evidence>
<keyword evidence="5" id="KW-0276">Fatty acid metabolism</keyword>
<evidence type="ECO:0000256" key="2">
    <source>
        <dbReference type="ARBA" id="ARBA00005189"/>
    </source>
</evidence>
<protein>
    <recommendedName>
        <fullName evidence="13">Fatty acid desaturase domain-containing protein</fullName>
    </recommendedName>
</protein>
<feature type="transmembrane region" description="Helical" evidence="12">
    <location>
        <begin position="90"/>
        <end position="111"/>
    </location>
</feature>
<dbReference type="PANTHER" id="PTHR11351">
    <property type="entry name" value="ACYL-COA DESATURASE"/>
    <property type="match status" value="1"/>
</dbReference>
<evidence type="ECO:0000259" key="13">
    <source>
        <dbReference type="Pfam" id="PF00487"/>
    </source>
</evidence>
<comment type="domain">
    <text evidence="11">The histidine box domains are involved in binding the catalytic metal ions.</text>
</comment>
<dbReference type="InterPro" id="IPR005804">
    <property type="entry name" value="FA_desaturase_dom"/>
</dbReference>
<gene>
    <name evidence="14" type="ORF">OSB04_004959</name>
</gene>
<evidence type="ECO:0000256" key="7">
    <source>
        <dbReference type="ARBA" id="ARBA00023002"/>
    </source>
</evidence>
<evidence type="ECO:0000256" key="4">
    <source>
        <dbReference type="ARBA" id="ARBA00022692"/>
    </source>
</evidence>
<keyword evidence="10 12" id="KW-0472">Membrane</keyword>
<dbReference type="GO" id="GO:0016717">
    <property type="term" value="F:oxidoreductase activity, acting on paired donors, with oxidation of a pair of donors resulting in the reduction of molecular oxygen to two molecules of water"/>
    <property type="evidence" value="ECO:0007669"/>
    <property type="project" value="InterPro"/>
</dbReference>
<organism evidence="14 15">
    <name type="scientific">Centaurea solstitialis</name>
    <name type="common">yellow star-thistle</name>
    <dbReference type="NCBI Taxonomy" id="347529"/>
    <lineage>
        <taxon>Eukaryota</taxon>
        <taxon>Viridiplantae</taxon>
        <taxon>Streptophyta</taxon>
        <taxon>Embryophyta</taxon>
        <taxon>Tracheophyta</taxon>
        <taxon>Spermatophyta</taxon>
        <taxon>Magnoliopsida</taxon>
        <taxon>eudicotyledons</taxon>
        <taxon>Gunneridae</taxon>
        <taxon>Pentapetalae</taxon>
        <taxon>asterids</taxon>
        <taxon>campanulids</taxon>
        <taxon>Asterales</taxon>
        <taxon>Asteraceae</taxon>
        <taxon>Carduoideae</taxon>
        <taxon>Cardueae</taxon>
        <taxon>Centaureinae</taxon>
        <taxon>Centaurea</taxon>
    </lineage>
</organism>
<evidence type="ECO:0000256" key="12">
    <source>
        <dbReference type="SAM" id="Phobius"/>
    </source>
</evidence>
<feature type="transmembrane region" description="Helical" evidence="12">
    <location>
        <begin position="66"/>
        <end position="84"/>
    </location>
</feature>
<evidence type="ECO:0000256" key="1">
    <source>
        <dbReference type="ARBA" id="ARBA00004141"/>
    </source>
</evidence>
<comment type="subcellular location">
    <subcellularLocation>
        <location evidence="1">Membrane</location>
        <topology evidence="1">Multi-pass membrane protein</topology>
    </subcellularLocation>
</comment>
<evidence type="ECO:0000313" key="14">
    <source>
        <dbReference type="EMBL" id="KAJ9559799.1"/>
    </source>
</evidence>
<evidence type="ECO:0000256" key="6">
    <source>
        <dbReference type="ARBA" id="ARBA00022989"/>
    </source>
</evidence>
<keyword evidence="6 12" id="KW-1133">Transmembrane helix</keyword>
<dbReference type="InterPro" id="IPR015876">
    <property type="entry name" value="Acyl-CoA_DS"/>
</dbReference>
<evidence type="ECO:0000313" key="15">
    <source>
        <dbReference type="Proteomes" id="UP001172457"/>
    </source>
</evidence>
<feature type="transmembrane region" description="Helical" evidence="12">
    <location>
        <begin position="210"/>
        <end position="238"/>
    </location>
</feature>
<name>A0AA38TF39_9ASTR</name>
<keyword evidence="4 11" id="KW-0812">Transmembrane</keyword>
<keyword evidence="11" id="KW-0275">Fatty acid biosynthesis</keyword>
<keyword evidence="7 11" id="KW-0560">Oxidoreductase</keyword>
<comment type="cofactor">
    <cofactor evidence="11">
        <name>Fe(2+)</name>
        <dbReference type="ChEBI" id="CHEBI:29033"/>
    </cofactor>
</comment>
<proteinExistence type="inferred from homology"/>
<feature type="domain" description="Fatty acid desaturase" evidence="13">
    <location>
        <begin position="88"/>
        <end position="301"/>
    </location>
</feature>
<comment type="pathway">
    <text evidence="2">Lipid metabolism.</text>
</comment>
<comment type="similarity">
    <text evidence="3 11">Belongs to the fatty acid desaturase type 1 family.</text>
</comment>
<evidence type="ECO:0000256" key="5">
    <source>
        <dbReference type="ARBA" id="ARBA00022832"/>
    </source>
</evidence>
<keyword evidence="9" id="KW-0443">Lipid metabolism</keyword>
<dbReference type="CDD" id="cd03505">
    <property type="entry name" value="Delta9-FADS-like"/>
    <property type="match status" value="1"/>
</dbReference>
<evidence type="ECO:0000256" key="10">
    <source>
        <dbReference type="ARBA" id="ARBA00023136"/>
    </source>
</evidence>
<evidence type="ECO:0000256" key="8">
    <source>
        <dbReference type="ARBA" id="ARBA00023004"/>
    </source>
</evidence>
<comment type="caution">
    <text evidence="14">The sequence shown here is derived from an EMBL/GenBank/DDBJ whole genome shotgun (WGS) entry which is preliminary data.</text>
</comment>
<keyword evidence="8" id="KW-0408">Iron</keyword>
<evidence type="ECO:0000256" key="11">
    <source>
        <dbReference type="RuleBase" id="RU000581"/>
    </source>
</evidence>